<dbReference type="Pfam" id="PF04828">
    <property type="entry name" value="GFA"/>
    <property type="match status" value="1"/>
</dbReference>
<dbReference type="EMBL" id="KZ678554">
    <property type="protein sequence ID" value="PSR79793.1"/>
    <property type="molecule type" value="Genomic_DNA"/>
</dbReference>
<dbReference type="InterPro" id="IPR052355">
    <property type="entry name" value="CENP-V-like"/>
</dbReference>
<keyword evidence="3" id="KW-0862">Zinc</keyword>
<protein>
    <submittedName>
        <fullName evidence="5">Glutathione-dependent formaldehyde-activating enzyme</fullName>
    </submittedName>
</protein>
<evidence type="ECO:0000259" key="4">
    <source>
        <dbReference type="PROSITE" id="PS51891"/>
    </source>
</evidence>
<dbReference type="GO" id="GO:0046872">
    <property type="term" value="F:metal ion binding"/>
    <property type="evidence" value="ECO:0007669"/>
    <property type="project" value="UniProtKB-KW"/>
</dbReference>
<dbReference type="GO" id="GO:0016846">
    <property type="term" value="F:carbon-sulfur lyase activity"/>
    <property type="evidence" value="ECO:0007669"/>
    <property type="project" value="InterPro"/>
</dbReference>
<dbReference type="OrthoDB" id="2993351at2759"/>
<dbReference type="STRING" id="2025994.A0A2T2ZYY3"/>
<dbReference type="AlphaFoldDB" id="A0A2T2ZYY3"/>
<gene>
    <name evidence="5" type="ORF">BD289DRAFT_462833</name>
</gene>
<name>A0A2T2ZYY3_9PEZI</name>
<dbReference type="SUPFAM" id="SSF51316">
    <property type="entry name" value="Mss4-like"/>
    <property type="match status" value="2"/>
</dbReference>
<reference evidence="5 6" key="1">
    <citation type="journal article" date="2018" name="Mycol. Prog.">
        <title>Coniella lustricola, a new species from submerged detritus.</title>
        <authorList>
            <person name="Raudabaugh D.B."/>
            <person name="Iturriaga T."/>
            <person name="Carver A."/>
            <person name="Mondo S."/>
            <person name="Pangilinan J."/>
            <person name="Lipzen A."/>
            <person name="He G."/>
            <person name="Amirebrahimi M."/>
            <person name="Grigoriev I.V."/>
            <person name="Miller A.N."/>
        </authorList>
    </citation>
    <scope>NUCLEOTIDE SEQUENCE [LARGE SCALE GENOMIC DNA]</scope>
    <source>
        <strain evidence="5 6">B22-T-1</strain>
    </source>
</reference>
<evidence type="ECO:0000256" key="3">
    <source>
        <dbReference type="ARBA" id="ARBA00022833"/>
    </source>
</evidence>
<evidence type="ECO:0000313" key="6">
    <source>
        <dbReference type="Proteomes" id="UP000241462"/>
    </source>
</evidence>
<proteinExistence type="inferred from homology"/>
<dbReference type="Proteomes" id="UP000241462">
    <property type="component" value="Unassembled WGS sequence"/>
</dbReference>
<dbReference type="PANTHER" id="PTHR28620">
    <property type="entry name" value="CENTROMERE PROTEIN V"/>
    <property type="match status" value="1"/>
</dbReference>
<feature type="domain" description="CENP-V/GFA" evidence="4">
    <location>
        <begin position="7"/>
        <end position="120"/>
    </location>
</feature>
<dbReference type="InterPro" id="IPR011057">
    <property type="entry name" value="Mss4-like_sf"/>
</dbReference>
<organism evidence="5 6">
    <name type="scientific">Coniella lustricola</name>
    <dbReference type="NCBI Taxonomy" id="2025994"/>
    <lineage>
        <taxon>Eukaryota</taxon>
        <taxon>Fungi</taxon>
        <taxon>Dikarya</taxon>
        <taxon>Ascomycota</taxon>
        <taxon>Pezizomycotina</taxon>
        <taxon>Sordariomycetes</taxon>
        <taxon>Sordariomycetidae</taxon>
        <taxon>Diaporthales</taxon>
        <taxon>Schizoparmaceae</taxon>
        <taxon>Coniella</taxon>
    </lineage>
</organism>
<dbReference type="InParanoid" id="A0A2T2ZYY3"/>
<dbReference type="PROSITE" id="PS51891">
    <property type="entry name" value="CENP_V_GFA"/>
    <property type="match status" value="2"/>
</dbReference>
<dbReference type="Gene3D" id="2.170.150.70">
    <property type="match status" value="2"/>
</dbReference>
<comment type="similarity">
    <text evidence="1">Belongs to the Gfa family.</text>
</comment>
<evidence type="ECO:0000256" key="1">
    <source>
        <dbReference type="ARBA" id="ARBA00005495"/>
    </source>
</evidence>
<keyword evidence="6" id="KW-1185">Reference proteome</keyword>
<keyword evidence="2" id="KW-0479">Metal-binding</keyword>
<accession>A0A2T2ZYY3</accession>
<dbReference type="PANTHER" id="PTHR28620:SF1">
    <property type="entry name" value="CENP-V_GFA DOMAIN-CONTAINING PROTEIN"/>
    <property type="match status" value="1"/>
</dbReference>
<sequence>MADTKTYSGNCHCGRYRFTLEGIPDITSALACPCRLCSKKGHLWLVPPQDALRVIRDEVGLTSYQSATLKDEFCNHCGTAVLGEHQTGPLKGQLAVNVRAIQGLNPFQIDLEPPAQHVFSCHCGQVQAELLTSLAEHEIKEDNCSSCVRTAYIGTYPAKDQVRLYGTGETFEYRRPPGYSGRVHCKTCGVLVYTNVYGPPATVFDRLPPERKEKALAVYHQNLNLKPLNVRALEDVELESLVIVRSDEGTEGYRLEN</sequence>
<feature type="domain" description="CENP-V/GFA" evidence="4">
    <location>
        <begin position="117"/>
        <end position="254"/>
    </location>
</feature>
<evidence type="ECO:0000313" key="5">
    <source>
        <dbReference type="EMBL" id="PSR79793.1"/>
    </source>
</evidence>
<dbReference type="InterPro" id="IPR006913">
    <property type="entry name" value="CENP-V/GFA"/>
</dbReference>
<evidence type="ECO:0000256" key="2">
    <source>
        <dbReference type="ARBA" id="ARBA00022723"/>
    </source>
</evidence>